<feature type="transmembrane region" description="Helical" evidence="1">
    <location>
        <begin position="108"/>
        <end position="128"/>
    </location>
</feature>
<dbReference type="Proteomes" id="UP001061958">
    <property type="component" value="Unassembled WGS sequence"/>
</dbReference>
<evidence type="ECO:0000313" key="2">
    <source>
        <dbReference type="EMBL" id="GJQ15815.1"/>
    </source>
</evidence>
<reference evidence="2" key="2">
    <citation type="submission" date="2022-01" db="EMBL/GenBank/DDBJ databases">
        <authorList>
            <person name="Hirooka S."/>
            <person name="Miyagishima S.Y."/>
        </authorList>
    </citation>
    <scope>NUCLEOTIDE SEQUENCE</scope>
    <source>
        <strain evidence="2">NBRC 102759</strain>
    </source>
</reference>
<dbReference type="OrthoDB" id="10401350at2759"/>
<organism evidence="2 3">
    <name type="scientific">Galdieria partita</name>
    <dbReference type="NCBI Taxonomy" id="83374"/>
    <lineage>
        <taxon>Eukaryota</taxon>
        <taxon>Rhodophyta</taxon>
        <taxon>Bangiophyceae</taxon>
        <taxon>Galdieriales</taxon>
        <taxon>Galdieriaceae</taxon>
        <taxon>Galdieria</taxon>
    </lineage>
</organism>
<dbReference type="EMBL" id="BQMJ01000075">
    <property type="protein sequence ID" value="GJQ15815.1"/>
    <property type="molecule type" value="Genomic_DNA"/>
</dbReference>
<proteinExistence type="predicted"/>
<protein>
    <submittedName>
        <fullName evidence="2">Uncharacterized protein</fullName>
    </submittedName>
</protein>
<feature type="transmembrane region" description="Helical" evidence="1">
    <location>
        <begin position="135"/>
        <end position="158"/>
    </location>
</feature>
<evidence type="ECO:0000313" key="3">
    <source>
        <dbReference type="Proteomes" id="UP001061958"/>
    </source>
</evidence>
<sequence length="201" mass="23096">MFISSCPIYLRCLSTKFACFNSKPQRSTIRVLHRSYCLHMCYRKSSSQETEESPSHQRDVADWAKRVPRQFILFLVLSTICLGSLFPLTLKLQGPLLGLGWSESKVMYFDSAPGVSFVTLWLLTIVFFPEKTTYIFRLLATIFVITSVIVGLIQYSVITPSDEAALLIVSIPTLLYTTFFSWRLRKYYLQGKLPQGKPRKE</sequence>
<name>A0A9C7Q4H0_9RHOD</name>
<feature type="transmembrane region" description="Helical" evidence="1">
    <location>
        <begin position="164"/>
        <end position="182"/>
    </location>
</feature>
<keyword evidence="1" id="KW-1133">Transmembrane helix</keyword>
<evidence type="ECO:0000256" key="1">
    <source>
        <dbReference type="SAM" id="Phobius"/>
    </source>
</evidence>
<accession>A0A9C7Q4H0</accession>
<gene>
    <name evidence="2" type="ORF">GpartN1_g7606.t1</name>
</gene>
<reference evidence="2" key="1">
    <citation type="journal article" date="2022" name="Proc. Natl. Acad. Sci. U.S.A.">
        <title>Life cycle and functional genomics of the unicellular red alga Galdieria for elucidating algal and plant evolution and industrial use.</title>
        <authorList>
            <person name="Hirooka S."/>
            <person name="Itabashi T."/>
            <person name="Ichinose T.M."/>
            <person name="Onuma R."/>
            <person name="Fujiwara T."/>
            <person name="Yamashita S."/>
            <person name="Jong L.W."/>
            <person name="Tomita R."/>
            <person name="Iwane A.H."/>
            <person name="Miyagishima S.Y."/>
        </authorList>
    </citation>
    <scope>NUCLEOTIDE SEQUENCE</scope>
    <source>
        <strain evidence="2">NBRC 102759</strain>
    </source>
</reference>
<feature type="transmembrane region" description="Helical" evidence="1">
    <location>
        <begin position="71"/>
        <end position="88"/>
    </location>
</feature>
<comment type="caution">
    <text evidence="2">The sequence shown here is derived from an EMBL/GenBank/DDBJ whole genome shotgun (WGS) entry which is preliminary data.</text>
</comment>
<keyword evidence="1" id="KW-0812">Transmembrane</keyword>
<dbReference type="AlphaFoldDB" id="A0A9C7Q4H0"/>
<keyword evidence="1" id="KW-0472">Membrane</keyword>
<keyword evidence="3" id="KW-1185">Reference proteome</keyword>